<evidence type="ECO:0000256" key="1">
    <source>
        <dbReference type="SAM" id="Phobius"/>
    </source>
</evidence>
<keyword evidence="1" id="KW-0812">Transmembrane</keyword>
<dbReference type="InterPro" id="IPR036927">
    <property type="entry name" value="Cyt_c_oxase-like_su1_sf"/>
</dbReference>
<comment type="caution">
    <text evidence="2">The sequence shown here is derived from an EMBL/GenBank/DDBJ whole genome shotgun (WGS) entry which is preliminary data.</text>
</comment>
<feature type="transmembrane region" description="Helical" evidence="1">
    <location>
        <begin position="46"/>
        <end position="71"/>
    </location>
</feature>
<evidence type="ECO:0000313" key="3">
    <source>
        <dbReference type="Proteomes" id="UP000619078"/>
    </source>
</evidence>
<keyword evidence="1" id="KW-0472">Membrane</keyword>
<gene>
    <name evidence="2" type="ORF">IDJ76_15190</name>
</gene>
<keyword evidence="1" id="KW-1133">Transmembrane helix</keyword>
<feature type="transmembrane region" description="Helical" evidence="1">
    <location>
        <begin position="123"/>
        <end position="148"/>
    </location>
</feature>
<proteinExistence type="predicted"/>
<protein>
    <submittedName>
        <fullName evidence="2">Uncharacterized protein</fullName>
    </submittedName>
</protein>
<keyword evidence="3" id="KW-1185">Reference proteome</keyword>
<accession>A0A926NYX4</accession>
<dbReference type="Proteomes" id="UP000619078">
    <property type="component" value="Unassembled WGS sequence"/>
</dbReference>
<feature type="transmembrane region" description="Helical" evidence="1">
    <location>
        <begin position="83"/>
        <end position="103"/>
    </location>
</feature>
<reference evidence="2" key="1">
    <citation type="submission" date="2020-09" db="EMBL/GenBank/DDBJ databases">
        <title>Novel species of Mucilaginibacter isolated from a glacier on the Tibetan Plateau.</title>
        <authorList>
            <person name="Liu Q."/>
            <person name="Xin Y.-H."/>
        </authorList>
    </citation>
    <scope>NUCLEOTIDE SEQUENCE</scope>
    <source>
        <strain evidence="2">ZB1P21</strain>
    </source>
</reference>
<organism evidence="2 3">
    <name type="scientific">Mucilaginibacter glaciei</name>
    <dbReference type="NCBI Taxonomy" id="2772109"/>
    <lineage>
        <taxon>Bacteria</taxon>
        <taxon>Pseudomonadati</taxon>
        <taxon>Bacteroidota</taxon>
        <taxon>Sphingobacteriia</taxon>
        <taxon>Sphingobacteriales</taxon>
        <taxon>Sphingobacteriaceae</taxon>
        <taxon>Mucilaginibacter</taxon>
    </lineage>
</organism>
<name>A0A926NYX4_9SPHI</name>
<dbReference type="EMBL" id="JACWMX010000006">
    <property type="protein sequence ID" value="MBD1394453.1"/>
    <property type="molecule type" value="Genomic_DNA"/>
</dbReference>
<dbReference type="Gene3D" id="1.20.210.10">
    <property type="entry name" value="Cytochrome c oxidase-like, subunit I domain"/>
    <property type="match status" value="1"/>
</dbReference>
<feature type="transmembrane region" description="Helical" evidence="1">
    <location>
        <begin position="16"/>
        <end position="34"/>
    </location>
</feature>
<dbReference type="RefSeq" id="WP_191164198.1">
    <property type="nucleotide sequence ID" value="NZ_JACWMX010000006.1"/>
</dbReference>
<dbReference type="AlphaFoldDB" id="A0A926NYX4"/>
<sequence>MPNTQLRFINLKTQPFGLFLLMAAVFFIASFISPHKTVDVNLRDTYFVITIAVICRLLALILLIIWIIYLLSNRVLLSIRLTWAHILLSILPLIALLIILGFYTPQEALPTRYFTFTKKESSVNWNLIYATLIAIPLAGQLILLLNVIGGLFKNRRLDG</sequence>
<evidence type="ECO:0000313" key="2">
    <source>
        <dbReference type="EMBL" id="MBD1394453.1"/>
    </source>
</evidence>